<reference evidence="1" key="2">
    <citation type="journal article" date="2023" name="Plants (Basel)">
        <title>Annotation of the Turnera subulata (Passifloraceae) Draft Genome Reveals the S-Locus Evolved after the Divergence of Turneroideae from Passifloroideae in a Stepwise Manner.</title>
        <authorList>
            <person name="Henning P.M."/>
            <person name="Roalson E.H."/>
            <person name="Mir W."/>
            <person name="McCubbin A.G."/>
            <person name="Shore J.S."/>
        </authorList>
    </citation>
    <scope>NUCLEOTIDE SEQUENCE</scope>
    <source>
        <strain evidence="1">F60SS</strain>
    </source>
</reference>
<dbReference type="EMBL" id="JAKUCV010006054">
    <property type="protein sequence ID" value="KAJ4828879.1"/>
    <property type="molecule type" value="Genomic_DNA"/>
</dbReference>
<dbReference type="OrthoDB" id="2017825at2759"/>
<dbReference type="AlphaFoldDB" id="A0A9Q0FDN9"/>
<feature type="non-terminal residue" evidence="1">
    <location>
        <position position="1"/>
    </location>
</feature>
<comment type="caution">
    <text evidence="1">The sequence shown here is derived from an EMBL/GenBank/DDBJ whole genome shotgun (WGS) entry which is preliminary data.</text>
</comment>
<proteinExistence type="predicted"/>
<dbReference type="PANTHER" id="PTHR35097:SF1">
    <property type="entry name" value="GDSL ESTERASE_LIPASE"/>
    <property type="match status" value="1"/>
</dbReference>
<protein>
    <submittedName>
        <fullName evidence="1">Uncharacterized protein</fullName>
    </submittedName>
</protein>
<dbReference type="PANTHER" id="PTHR35097">
    <property type="entry name" value="GDSL ESTERASE/LIPASE"/>
    <property type="match status" value="1"/>
</dbReference>
<sequence>MEPVIDKVKELAKSGQDFVDGLIQRRVNSSRRNPIEILKRLQREAFSDLMKLRERQEKVERLLSFYKTSKGSPFQEVKTYVKGEVDVLGGVLVMGDVNEEHNDALEIAGMGSGVSSRVTFETTIRQKDALVAEFVASHSGRGHNGDLSGSALTLDKVSYMANINDWFSIIAIPVGSRFRDLVIR</sequence>
<keyword evidence="2" id="KW-1185">Reference proteome</keyword>
<name>A0A9Q0FDN9_9ROSI</name>
<reference evidence="1" key="1">
    <citation type="submission" date="2022-02" db="EMBL/GenBank/DDBJ databases">
        <authorList>
            <person name="Henning P.M."/>
            <person name="McCubbin A.G."/>
            <person name="Shore J.S."/>
        </authorList>
    </citation>
    <scope>NUCLEOTIDE SEQUENCE</scope>
    <source>
        <strain evidence="1">F60SS</strain>
        <tissue evidence="1">Leaves</tissue>
    </source>
</reference>
<evidence type="ECO:0000313" key="2">
    <source>
        <dbReference type="Proteomes" id="UP001141552"/>
    </source>
</evidence>
<gene>
    <name evidence="1" type="ORF">Tsubulata_050146</name>
</gene>
<dbReference type="Proteomes" id="UP001141552">
    <property type="component" value="Unassembled WGS sequence"/>
</dbReference>
<accession>A0A9Q0FDN9</accession>
<evidence type="ECO:0000313" key="1">
    <source>
        <dbReference type="EMBL" id="KAJ4828879.1"/>
    </source>
</evidence>
<organism evidence="1 2">
    <name type="scientific">Turnera subulata</name>
    <dbReference type="NCBI Taxonomy" id="218843"/>
    <lineage>
        <taxon>Eukaryota</taxon>
        <taxon>Viridiplantae</taxon>
        <taxon>Streptophyta</taxon>
        <taxon>Embryophyta</taxon>
        <taxon>Tracheophyta</taxon>
        <taxon>Spermatophyta</taxon>
        <taxon>Magnoliopsida</taxon>
        <taxon>eudicotyledons</taxon>
        <taxon>Gunneridae</taxon>
        <taxon>Pentapetalae</taxon>
        <taxon>rosids</taxon>
        <taxon>fabids</taxon>
        <taxon>Malpighiales</taxon>
        <taxon>Passifloraceae</taxon>
        <taxon>Turnera</taxon>
    </lineage>
</organism>